<sequence length="55" mass="6206">MEKPIFGWAASAMTGRDSSARALASRVRFRVFIGCVLLLLFERHFMTCSVMPVEL</sequence>
<evidence type="ECO:0000313" key="2">
    <source>
        <dbReference type="Proteomes" id="UP000247480"/>
    </source>
</evidence>
<name>A0A2V0QNB4_PSESF</name>
<gene>
    <name evidence="1" type="ORF">KPSA1_03500</name>
</gene>
<organism evidence="1 2">
    <name type="scientific">Pseudomonas syringae pv. actinidiae</name>
    <dbReference type="NCBI Taxonomy" id="103796"/>
    <lineage>
        <taxon>Bacteria</taxon>
        <taxon>Pseudomonadati</taxon>
        <taxon>Pseudomonadota</taxon>
        <taxon>Gammaproteobacteria</taxon>
        <taxon>Pseudomonadales</taxon>
        <taxon>Pseudomonadaceae</taxon>
        <taxon>Pseudomonas</taxon>
        <taxon>Pseudomonas syringae</taxon>
    </lineage>
</organism>
<dbReference type="EMBL" id="BGJZ01000164">
    <property type="protein sequence ID" value="GBH10090.1"/>
    <property type="molecule type" value="Genomic_DNA"/>
</dbReference>
<evidence type="ECO:0000313" key="1">
    <source>
        <dbReference type="EMBL" id="GBH10090.1"/>
    </source>
</evidence>
<accession>A0A2V0QNB4</accession>
<protein>
    <submittedName>
        <fullName evidence="1">Uncharacterized protein</fullName>
    </submittedName>
</protein>
<reference evidence="1 2" key="1">
    <citation type="submission" date="2018-04" db="EMBL/GenBank/DDBJ databases">
        <title>Draft genome sequence of Pseudomonas syringae pv. actinidiae biovar 1 strains isolated from kiwifruit in Kagawa prefecture.</title>
        <authorList>
            <person name="Tabuchi M."/>
            <person name="Saito M."/>
            <person name="Fujiwara S."/>
            <person name="Sasa N."/>
            <person name="Akimitsu K."/>
            <person name="Gomi K."/>
            <person name="Konishi-Sugita S."/>
            <person name="Hamano K."/>
            <person name="Kataoka I."/>
        </authorList>
    </citation>
    <scope>NUCLEOTIDE SEQUENCE [LARGE SCALE GENOMIC DNA]</scope>
    <source>
        <strain evidence="1 2">MAFF212206</strain>
    </source>
</reference>
<dbReference type="Proteomes" id="UP000247480">
    <property type="component" value="Unassembled WGS sequence"/>
</dbReference>
<proteinExistence type="predicted"/>
<comment type="caution">
    <text evidence="1">The sequence shown here is derived from an EMBL/GenBank/DDBJ whole genome shotgun (WGS) entry which is preliminary data.</text>
</comment>
<dbReference type="AlphaFoldDB" id="A0A2V0QNB4"/>